<dbReference type="Proteomes" id="UP000649179">
    <property type="component" value="Unassembled WGS sequence"/>
</dbReference>
<evidence type="ECO:0000313" key="2">
    <source>
        <dbReference type="Proteomes" id="UP000649179"/>
    </source>
</evidence>
<proteinExistence type="predicted"/>
<dbReference type="AlphaFoldDB" id="A0A917BAD6"/>
<dbReference type="RefSeq" id="WP_188777134.1">
    <property type="nucleotide sequence ID" value="NZ_BMKQ01000001.1"/>
</dbReference>
<reference evidence="1" key="2">
    <citation type="submission" date="2020-09" db="EMBL/GenBank/DDBJ databases">
        <authorList>
            <person name="Sun Q."/>
            <person name="Zhou Y."/>
        </authorList>
    </citation>
    <scope>NUCLEOTIDE SEQUENCE</scope>
    <source>
        <strain evidence="1">CGMCC 1.16067</strain>
    </source>
</reference>
<dbReference type="EMBL" id="BMKQ01000001">
    <property type="protein sequence ID" value="GGF30888.1"/>
    <property type="molecule type" value="Genomic_DNA"/>
</dbReference>
<gene>
    <name evidence="1" type="ORF">GCM10011519_00390</name>
</gene>
<evidence type="ECO:0000313" key="1">
    <source>
        <dbReference type="EMBL" id="GGF30888.1"/>
    </source>
</evidence>
<keyword evidence="2" id="KW-1185">Reference proteome</keyword>
<accession>A0A917BAD6</accession>
<name>A0A917BAD6_9ACTN</name>
<sequence>MSVLPVQDPWADEVYDARLEPRPRGPVRRVLVTALDLWCANNGGTMELTRAADVVVRRRYDGVAELRIRVRAADDAPRVLHRVRQDLLDLDPQEFRQVWFTPSG</sequence>
<protein>
    <submittedName>
        <fullName evidence="1">Uncharacterized protein</fullName>
    </submittedName>
</protein>
<reference evidence="1" key="1">
    <citation type="journal article" date="2014" name="Int. J. Syst. Evol. Microbiol.">
        <title>Complete genome sequence of Corynebacterium casei LMG S-19264T (=DSM 44701T), isolated from a smear-ripened cheese.</title>
        <authorList>
            <consortium name="US DOE Joint Genome Institute (JGI-PGF)"/>
            <person name="Walter F."/>
            <person name="Albersmeier A."/>
            <person name="Kalinowski J."/>
            <person name="Ruckert C."/>
        </authorList>
    </citation>
    <scope>NUCLEOTIDE SEQUENCE</scope>
    <source>
        <strain evidence="1">CGMCC 1.16067</strain>
    </source>
</reference>
<comment type="caution">
    <text evidence="1">The sequence shown here is derived from an EMBL/GenBank/DDBJ whole genome shotgun (WGS) entry which is preliminary data.</text>
</comment>
<organism evidence="1 2">
    <name type="scientific">Marmoricola endophyticus</name>
    <dbReference type="NCBI Taxonomy" id="2040280"/>
    <lineage>
        <taxon>Bacteria</taxon>
        <taxon>Bacillati</taxon>
        <taxon>Actinomycetota</taxon>
        <taxon>Actinomycetes</taxon>
        <taxon>Propionibacteriales</taxon>
        <taxon>Nocardioidaceae</taxon>
        <taxon>Marmoricola</taxon>
    </lineage>
</organism>